<dbReference type="SUPFAM" id="SSF81548">
    <property type="entry name" value="Subunit XII of photosystem I reaction centre, PsaM"/>
    <property type="match status" value="1"/>
</dbReference>
<proteinExistence type="inferred from homology"/>
<dbReference type="GO" id="GO:0009522">
    <property type="term" value="C:photosystem I"/>
    <property type="evidence" value="ECO:0007669"/>
    <property type="project" value="UniProtKB-KW"/>
</dbReference>
<protein>
    <recommendedName>
        <fullName evidence="7">Photosystem I reaction center subunit XII</fullName>
    </recommendedName>
    <alternativeName>
        <fullName evidence="7">PSI-M</fullName>
    </alternativeName>
</protein>
<evidence type="ECO:0000256" key="4">
    <source>
        <dbReference type="ARBA" id="ARBA00022989"/>
    </source>
</evidence>
<geneLocation type="chloroplast" evidence="8"/>
<dbReference type="GeneID" id="22160692"/>
<keyword evidence="8" id="KW-0934">Plastid</keyword>
<organism evidence="8">
    <name type="scientific">Fusochloris perforata</name>
    <dbReference type="NCBI Taxonomy" id="106203"/>
    <lineage>
        <taxon>Eukaryota</taxon>
        <taxon>Viridiplantae</taxon>
        <taxon>Chlorophyta</taxon>
        <taxon>core chlorophytes</taxon>
        <taxon>Trebouxiophyceae</taxon>
        <taxon>Microthamniales</taxon>
        <taxon>Microthamniaceae</taxon>
        <taxon>Fusochloris</taxon>
    </lineage>
</organism>
<sequence>MAITESQIFIALFLSLITGILAVRLGIELYK</sequence>
<dbReference type="Pfam" id="PF07465">
    <property type="entry name" value="PsaM"/>
    <property type="match status" value="1"/>
</dbReference>
<evidence type="ECO:0000256" key="2">
    <source>
        <dbReference type="ARBA" id="ARBA00022692"/>
    </source>
</evidence>
<evidence type="ECO:0000256" key="1">
    <source>
        <dbReference type="ARBA" id="ARBA00022531"/>
    </source>
</evidence>
<evidence type="ECO:0000256" key="3">
    <source>
        <dbReference type="ARBA" id="ARBA00022836"/>
    </source>
</evidence>
<dbReference type="AlphaFoldDB" id="A0A097KPS7"/>
<dbReference type="InterPro" id="IPR010010">
    <property type="entry name" value="PSI_PsaM"/>
</dbReference>
<gene>
    <name evidence="7 8" type="primary">psaM</name>
</gene>
<keyword evidence="4 7" id="KW-1133">Transmembrane helix</keyword>
<dbReference type="RefSeq" id="YP_009106361.1">
    <property type="nucleotide sequence ID" value="NC_025543.1"/>
</dbReference>
<evidence type="ECO:0000313" key="8">
    <source>
        <dbReference type="EMBL" id="AIT95177.1"/>
    </source>
</evidence>
<keyword evidence="6 7" id="KW-0472">Membrane</keyword>
<comment type="subcellular location">
    <subcellularLocation>
        <location evidence="7">Plastid</location>
        <location evidence="7">Chloroplast thylakoid membrane</location>
        <topology evidence="7">Single-pass membrane protein</topology>
    </subcellularLocation>
</comment>
<evidence type="ECO:0000256" key="6">
    <source>
        <dbReference type="ARBA" id="ARBA00023136"/>
    </source>
</evidence>
<dbReference type="EMBL" id="KM462882">
    <property type="protein sequence ID" value="AIT95177.1"/>
    <property type="molecule type" value="Genomic_DNA"/>
</dbReference>
<evidence type="ECO:0000256" key="7">
    <source>
        <dbReference type="HAMAP-Rule" id="MF_00828"/>
    </source>
</evidence>
<evidence type="ECO:0000256" key="5">
    <source>
        <dbReference type="ARBA" id="ARBA00023078"/>
    </source>
</evidence>
<accession>A0A097KPS7</accession>
<dbReference type="GO" id="GO:0009535">
    <property type="term" value="C:chloroplast thylakoid membrane"/>
    <property type="evidence" value="ECO:0007669"/>
    <property type="project" value="UniProtKB-SubCell"/>
</dbReference>
<keyword evidence="8" id="KW-0150">Chloroplast</keyword>
<dbReference type="HAMAP" id="MF_00828">
    <property type="entry name" value="PSI_PsaM"/>
    <property type="match status" value="1"/>
</dbReference>
<comment type="similarity">
    <text evidence="7">Belongs to the PsaM family.</text>
</comment>
<keyword evidence="1 7" id="KW-0602">Photosynthesis</keyword>
<keyword evidence="3 7" id="KW-0603">Photosystem I</keyword>
<keyword evidence="5 7" id="KW-0793">Thylakoid</keyword>
<feature type="transmembrane region" description="Helical" evidence="7">
    <location>
        <begin position="6"/>
        <end position="27"/>
    </location>
</feature>
<dbReference type="GO" id="GO:0015979">
    <property type="term" value="P:photosynthesis"/>
    <property type="evidence" value="ECO:0007669"/>
    <property type="project" value="UniProtKB-UniRule"/>
</dbReference>
<dbReference type="InterPro" id="IPR037279">
    <property type="entry name" value="PSI_PsaM_sf"/>
</dbReference>
<keyword evidence="2 7" id="KW-0812">Transmembrane</keyword>
<reference evidence="8" key="1">
    <citation type="journal article" date="2014" name="BMC Evol. Biol.">
        <title>Chloroplast phylogenomic analysis resolves deep-level relationships within the green algal class Trebouxiophyceae.</title>
        <authorList>
            <person name="Lemieux C."/>
            <person name="Otis C."/>
            <person name="Turmel M."/>
        </authorList>
    </citation>
    <scope>NUCLEOTIDE SEQUENCE</scope>
</reference>
<name>A0A097KPS7_9CHLO</name>
<dbReference type="NCBIfam" id="TIGR03053">
    <property type="entry name" value="PS_I_psaM"/>
    <property type="match status" value="1"/>
</dbReference>